<evidence type="ECO:0000256" key="8">
    <source>
        <dbReference type="ARBA" id="ARBA00022830"/>
    </source>
</evidence>
<evidence type="ECO:0000256" key="19">
    <source>
        <dbReference type="PIRNR" id="PIRNR003407"/>
    </source>
</evidence>
<keyword evidence="6 18" id="KW-0479">Metal-binding</keyword>
<keyword evidence="15" id="KW-0922">Interferon antiviral system evasion</keyword>
<gene>
    <name evidence="18" type="primary">E7</name>
</gene>
<dbReference type="GO" id="GO:0042025">
    <property type="term" value="C:host cell nucleus"/>
    <property type="evidence" value="ECO:0007669"/>
    <property type="project" value="UniProtKB-SubCell"/>
</dbReference>
<keyword evidence="8 18" id="KW-1114">Inhibition of host interferon signaling pathway by virus</keyword>
<dbReference type="SUPFAM" id="SSF161234">
    <property type="entry name" value="E7 C-terminal domain-like"/>
    <property type="match status" value="1"/>
</dbReference>
<comment type="similarity">
    <text evidence="18 19">Belongs to the papillomaviridae E7 protein family.</text>
</comment>
<dbReference type="GO" id="GO:0030430">
    <property type="term" value="C:host cell cytoplasm"/>
    <property type="evidence" value="ECO:0007669"/>
    <property type="project" value="UniProtKB-SubCell"/>
</dbReference>
<dbReference type="GO" id="GO:0008270">
    <property type="term" value="F:zinc ion binding"/>
    <property type="evidence" value="ECO:0007669"/>
    <property type="project" value="UniProtKB-KW"/>
</dbReference>
<comment type="caution">
    <text evidence="18">Lacks conserved residue(s) required for the propagation of feature annotation.</text>
</comment>
<dbReference type="EMBL" id="KX781283">
    <property type="protein sequence ID" value="AQM73670.1"/>
    <property type="molecule type" value="Genomic_DNA"/>
</dbReference>
<keyword evidence="4 18" id="KW-0945">Host-virus interaction</keyword>
<feature type="short sequence motif" description="Nuclear export signal" evidence="18">
    <location>
        <begin position="65"/>
        <end position="73"/>
    </location>
</feature>
<dbReference type="GO" id="GO:0006351">
    <property type="term" value="P:DNA-templated transcription"/>
    <property type="evidence" value="ECO:0007669"/>
    <property type="project" value="UniProtKB-UniRule"/>
</dbReference>
<dbReference type="Gene3D" id="3.30.160.330">
    <property type="match status" value="1"/>
</dbReference>
<dbReference type="PIRSF" id="PIRSF003407">
    <property type="entry name" value="Papvi_E7"/>
    <property type="match status" value="1"/>
</dbReference>
<comment type="function">
    <text evidence="19">E7 protein has both transforming and trans-activating activities.</text>
</comment>
<evidence type="ECO:0000256" key="5">
    <source>
        <dbReference type="ARBA" id="ARBA00022632"/>
    </source>
</evidence>
<dbReference type="GO" id="GO:0003700">
    <property type="term" value="F:DNA-binding transcription factor activity"/>
    <property type="evidence" value="ECO:0007669"/>
    <property type="project" value="UniProtKB-UniRule"/>
</dbReference>
<dbReference type="EMBL" id="MH777362">
    <property type="protein sequence ID" value="AYA94607.1"/>
    <property type="molecule type" value="Genomic_DNA"/>
</dbReference>
<sequence>MQGKVATLKDITLDIYSIAMPDNLLFEEDLSPDVEEERPVFKVDSNCDSCQRVIRVCVAASESGIKRFQQLLTEEVSFLCPVCSRNLLQHGRFH</sequence>
<evidence type="ECO:0000256" key="11">
    <source>
        <dbReference type="ARBA" id="ARBA00023125"/>
    </source>
</evidence>
<evidence type="ECO:0000256" key="16">
    <source>
        <dbReference type="ARBA" id="ARBA00023280"/>
    </source>
</evidence>
<dbReference type="GO" id="GO:0039645">
    <property type="term" value="P:symbiont-mediated perturbation of host cell cycle G1/S transition checkpoint"/>
    <property type="evidence" value="ECO:0007669"/>
    <property type="project" value="UniProtKB-UniRule"/>
</dbReference>
<keyword evidence="1 18" id="KW-1121">Modulation of host cell cycle by virus</keyword>
<keyword evidence="13 18" id="KW-0804">Transcription</keyword>
<evidence type="ECO:0000256" key="10">
    <source>
        <dbReference type="ARBA" id="ARBA00023015"/>
    </source>
</evidence>
<dbReference type="GO" id="GO:0039502">
    <property type="term" value="P:symbiont-mediated suppression of host type I interferon-mediated signaling pathway"/>
    <property type="evidence" value="ECO:0007669"/>
    <property type="project" value="UniProtKB-UniRule"/>
</dbReference>
<accession>A0A1Q1PPC5</accession>
<keyword evidence="7 18" id="KW-0863">Zinc-finger</keyword>
<evidence type="ECO:0000256" key="6">
    <source>
        <dbReference type="ARBA" id="ARBA00022723"/>
    </source>
</evidence>
<evidence type="ECO:0000256" key="2">
    <source>
        <dbReference type="ARBA" id="ARBA00022518"/>
    </source>
</evidence>
<evidence type="ECO:0000256" key="4">
    <source>
        <dbReference type="ARBA" id="ARBA00022581"/>
    </source>
</evidence>
<comment type="subunit">
    <text evidence="18">Homodimer. Homooligomer. Interacts with host RB1; this interaction induces dissociation of RB1-E2F1 complex thereby disrupting RB1 activity. Interacts with host EP300; this interaction represses EP300 transcriptional activity. Interacts with protein E2; this interaction inhibits E7 oncogenic activity. Interacts with host TMEM173/STING; this interaction impairs the ability of TMEM173/STING to sense cytosolic DNA and promote the production of type I interferon (IFN-alpha and IFN-beta).</text>
</comment>
<keyword evidence="3 18" id="KW-1048">Host nucleus</keyword>
<evidence type="ECO:0000256" key="17">
    <source>
        <dbReference type="ARBA" id="ARBA00023309"/>
    </source>
</evidence>
<evidence type="ECO:0000313" key="20">
    <source>
        <dbReference type="EMBL" id="AQM73670.1"/>
    </source>
</evidence>
<keyword evidence="9 18" id="KW-0862">Zinc</keyword>
<evidence type="ECO:0000256" key="18">
    <source>
        <dbReference type="HAMAP-Rule" id="MF_04004"/>
    </source>
</evidence>
<evidence type="ECO:0000256" key="3">
    <source>
        <dbReference type="ARBA" id="ARBA00022562"/>
    </source>
</evidence>
<evidence type="ECO:0000256" key="12">
    <source>
        <dbReference type="ARBA" id="ARBA00023159"/>
    </source>
</evidence>
<name>A0A1Q1PPC5_9PAPI</name>
<dbReference type="GO" id="GO:0019904">
    <property type="term" value="F:protein domain specific binding"/>
    <property type="evidence" value="ECO:0007669"/>
    <property type="project" value="UniProtKB-UniRule"/>
</dbReference>
<keyword evidence="10 18" id="KW-0805">Transcription regulation</keyword>
<keyword evidence="11 18" id="KW-0238">DNA-binding</keyword>
<organism evidence="20">
    <name type="scientific">Human papillomavirus</name>
    <dbReference type="NCBI Taxonomy" id="10566"/>
    <lineage>
        <taxon>Viruses</taxon>
        <taxon>Monodnaviria</taxon>
        <taxon>Shotokuvirae</taxon>
        <taxon>Cossaviricota</taxon>
        <taxon>Papovaviricetes</taxon>
        <taxon>Zurhausenvirales</taxon>
        <taxon>Papillomaviridae</taxon>
    </lineage>
</organism>
<dbReference type="GO" id="GO:0052170">
    <property type="term" value="P:symbiont-mediated suppression of host innate immune response"/>
    <property type="evidence" value="ECO:0007669"/>
    <property type="project" value="UniProtKB-KW"/>
</dbReference>
<keyword evidence="14 18" id="KW-1035">Host cytoplasm</keyword>
<keyword evidence="16 18" id="KW-0899">Viral immunoevasion</keyword>
<keyword evidence="17 18" id="KW-1078">G1/S host cell cycle checkpoint dysregulation by virus</keyword>
<evidence type="ECO:0000256" key="14">
    <source>
        <dbReference type="ARBA" id="ARBA00023200"/>
    </source>
</evidence>
<comment type="function">
    <text evidence="18">Plays a role in viral genome replication by driving entry of quiescent cells into the cell cycle. Stimulation of progression from G1 to S phase allows the virus to efficiently use the cellular DNA replicating machinery to achieve viral genome replication. E7 protein has both transforming and trans-activating activities. Induces the disassembly of the E2F1 transcription factor from RB1, with subsequent transcriptional activation of E2F1-regulated S-phase genes. Interferes with host histone deacetylation mediated by HDAC1 and HDAC2, leading to transcription activation. Plays also a role in the inhibition of both antiviral and antiproliferative functions of host interferon alpha. Interaction with host TMEM173/STING impairs the ability of TMEM173/STING to sense cytosolic DNA and promote the production of type I interferon (IFN-alpha and IFN-beta).</text>
</comment>
<dbReference type="InterPro" id="IPR000148">
    <property type="entry name" value="Papilloma_E7"/>
</dbReference>
<dbReference type="Pfam" id="PF00527">
    <property type="entry name" value="E7"/>
    <property type="match status" value="1"/>
</dbReference>
<keyword evidence="2 18" id="KW-0244">Early protein</keyword>
<keyword evidence="12 18" id="KW-0010">Activator</keyword>
<keyword evidence="5 18" id="KW-1090">Inhibition of host innate immune response by virus</keyword>
<evidence type="ECO:0000256" key="7">
    <source>
        <dbReference type="ARBA" id="ARBA00022771"/>
    </source>
</evidence>
<comment type="subcellular location">
    <subcellularLocation>
        <location evidence="18">Host cytoplasm</location>
    </subcellularLocation>
    <subcellularLocation>
        <location evidence="18">Host nucleus</location>
    </subcellularLocation>
    <text evidence="18">Predominantly found in the host nucleus.</text>
</comment>
<feature type="zinc finger region" evidence="18">
    <location>
        <begin position="47"/>
        <end position="83"/>
    </location>
</feature>
<dbReference type="GO" id="GO:0003677">
    <property type="term" value="F:DNA binding"/>
    <property type="evidence" value="ECO:0007669"/>
    <property type="project" value="UniProtKB-UniRule"/>
</dbReference>
<proteinExistence type="inferred from homology"/>
<comment type="domain">
    <text evidence="18">The E7 terminal domain is an intrinsically disordered domain, whose flexibility and conformational transitions confer target adaptability to the oncoprotein. It allows adaptation to a variety of protein targets and exposes the PEST degradation sequence that regulates its turnover in the cell.</text>
</comment>
<reference evidence="21" key="2">
    <citation type="journal article" date="2018" name="Nat. Med.">
        <title>Expanded skin virome in DOCK8-deficient patients.</title>
        <authorList>
            <consortium name="NISC Comparative Sequencing Program"/>
            <person name="Tirosh O."/>
            <person name="Conlan S."/>
            <person name="Deming C."/>
            <person name="Lee-Lin S.Q."/>
            <person name="Huang X."/>
            <person name="Su H.C."/>
            <person name="Freeman A.F."/>
            <person name="Segre J.A."/>
            <person name="Kong H.H."/>
        </authorList>
    </citation>
    <scope>NUCLEOTIDE SEQUENCE</scope>
    <source>
        <strain evidence="21">HPV-mSK_223</strain>
    </source>
</reference>
<evidence type="ECO:0000256" key="15">
    <source>
        <dbReference type="ARBA" id="ARBA00023258"/>
    </source>
</evidence>
<evidence type="ECO:0000256" key="1">
    <source>
        <dbReference type="ARBA" id="ARBA00022504"/>
    </source>
</evidence>
<evidence type="ECO:0000256" key="9">
    <source>
        <dbReference type="ARBA" id="ARBA00022833"/>
    </source>
</evidence>
<evidence type="ECO:0000256" key="13">
    <source>
        <dbReference type="ARBA" id="ARBA00023163"/>
    </source>
</evidence>
<evidence type="ECO:0000313" key="21">
    <source>
        <dbReference type="EMBL" id="AYA94607.1"/>
    </source>
</evidence>
<reference evidence="20" key="1">
    <citation type="journal article" date="2016" name="J. Am. Acad. Dermatol.">
        <title>Human polyomavirus 6 and 7 are associated with pruritic and dyskeratotic dermatoses.</title>
        <authorList>
            <person name="Nguyen K.D."/>
            <person name="Lee E.E."/>
            <person name="Yue Y."/>
            <person name="Stork J."/>
            <person name="Pock L."/>
            <person name="North J.P."/>
            <person name="Vandergriff T."/>
            <person name="Cockerell C."/>
            <person name="Hosler G.A."/>
            <person name="Pastrana D.V."/>
            <person name="Buck C.B."/>
            <person name="Wang R.C."/>
        </authorList>
    </citation>
    <scope>NUCLEOTIDE SEQUENCE</scope>
    <source>
        <strain evidence="20">Dysk4</strain>
    </source>
</reference>
<comment type="PTM">
    <text evidence="18">Highly phosphorylated.</text>
</comment>
<protein>
    <recommendedName>
        <fullName evidence="18 19">Protein E7</fullName>
    </recommendedName>
</protein>
<dbReference type="HAMAP" id="MF_04004">
    <property type="entry name" value="PPV_E7"/>
    <property type="match status" value="1"/>
</dbReference>